<evidence type="ECO:0000256" key="7">
    <source>
        <dbReference type="ARBA" id="ARBA00022932"/>
    </source>
</evidence>
<evidence type="ECO:0000259" key="12">
    <source>
        <dbReference type="Pfam" id="PF02768"/>
    </source>
</evidence>
<comment type="caution">
    <text evidence="13">The sequence shown here is derived from an EMBL/GenBank/DDBJ whole genome shotgun (WGS) entry which is preliminary data.</text>
</comment>
<dbReference type="Pfam" id="PF00712">
    <property type="entry name" value="DNA_pol3_beta"/>
    <property type="match status" value="1"/>
</dbReference>
<dbReference type="GO" id="GO:0003677">
    <property type="term" value="F:DNA binding"/>
    <property type="evidence" value="ECO:0007669"/>
    <property type="project" value="UniProtKB-UniRule"/>
</dbReference>
<dbReference type="GO" id="GO:0003887">
    <property type="term" value="F:DNA-directed DNA polymerase activity"/>
    <property type="evidence" value="ECO:0007669"/>
    <property type="project" value="UniProtKB-UniRule"/>
</dbReference>
<comment type="similarity">
    <text evidence="2 9">Belongs to the beta sliding clamp family.</text>
</comment>
<dbReference type="Pfam" id="PF02767">
    <property type="entry name" value="DNA_pol3_beta_2"/>
    <property type="match status" value="1"/>
</dbReference>
<sequence length="365" mass="40501">MKFECVLEKLLESVSISEKITGKKESLPILSCVVINVSDSIVFKSTNLETAVEIKVDGSILKKGDIAVPANIFLQTLQSTKGEKVILEENDGNLIIKSKSGETTIKSTPKDEFPSFPKPKSKNSYKIKKDILINGIQSVSYASSNSMIRPELASIYIVYSDSKLVFVATDSFRLAEKKFNTPLNYEIPDILIPTKNAIEITNVIGNIDEEDIEVIFDESQINISIGNIRLVSRIIDGNFPNYNEIIPKSFSSEAILLKDDLANVLKKTRIFSGASQQVSFHIYPKNKIFSITARNSDVGEMSDDIEAVVSGDDIDIHFNLQYIQDCVQSLKADSVNMQFAGEGKPLVIKGVPDQQFTYLVMPLNK</sequence>
<dbReference type="InterPro" id="IPR022635">
    <property type="entry name" value="DNA_polIII_beta_C"/>
</dbReference>
<evidence type="ECO:0000256" key="8">
    <source>
        <dbReference type="ARBA" id="ARBA00023125"/>
    </source>
</evidence>
<evidence type="ECO:0000259" key="11">
    <source>
        <dbReference type="Pfam" id="PF02767"/>
    </source>
</evidence>
<dbReference type="GO" id="GO:0005737">
    <property type="term" value="C:cytoplasm"/>
    <property type="evidence" value="ECO:0007669"/>
    <property type="project" value="UniProtKB-SubCell"/>
</dbReference>
<accession>A0A2H0UJL7</accession>
<feature type="domain" description="DNA polymerase III beta sliding clamp central" evidence="11">
    <location>
        <begin position="127"/>
        <end position="241"/>
    </location>
</feature>
<comment type="function">
    <text evidence="9">Confers DNA tethering and processivity to DNA polymerases and other proteins. Acts as a clamp, forming a ring around DNA (a reaction catalyzed by the clamp-loading complex) which diffuses in an ATP-independent manner freely and bidirectionally along dsDNA. Initially characterized for its ability to contact the catalytic subunit of DNA polymerase III (Pol III), a complex, multichain enzyme responsible for most of the replicative synthesis in bacteria; Pol III exhibits 3'-5' exonuclease proofreading activity. The beta chain is required for initiation of replication as well as for processivity of DNA replication.</text>
</comment>
<gene>
    <name evidence="13" type="primary">dnaN</name>
    <name evidence="13" type="ORF">COU13_00115</name>
</gene>
<protein>
    <recommendedName>
        <fullName evidence="9">Beta sliding clamp</fullName>
    </recommendedName>
</protein>
<keyword evidence="3 9" id="KW-0963">Cytoplasm</keyword>
<dbReference type="Pfam" id="PF02768">
    <property type="entry name" value="DNA_pol3_beta_3"/>
    <property type="match status" value="1"/>
</dbReference>
<dbReference type="InterPro" id="IPR022637">
    <property type="entry name" value="DNA_polIII_beta_cen"/>
</dbReference>
<keyword evidence="4 9" id="KW-0808">Transferase</keyword>
<dbReference type="SUPFAM" id="SSF55979">
    <property type="entry name" value="DNA clamp"/>
    <property type="match status" value="3"/>
</dbReference>
<dbReference type="Gene3D" id="3.10.150.10">
    <property type="entry name" value="DNA Polymerase III, subunit A, domain 2"/>
    <property type="match status" value="1"/>
</dbReference>
<name>A0A2H0UJL7_9BACT</name>
<dbReference type="PANTHER" id="PTHR30478">
    <property type="entry name" value="DNA POLYMERASE III SUBUNIT BETA"/>
    <property type="match status" value="1"/>
</dbReference>
<dbReference type="GO" id="GO:0008408">
    <property type="term" value="F:3'-5' exonuclease activity"/>
    <property type="evidence" value="ECO:0007669"/>
    <property type="project" value="InterPro"/>
</dbReference>
<dbReference type="EMBL" id="PFBF01000002">
    <property type="protein sequence ID" value="PIR86593.1"/>
    <property type="molecule type" value="Genomic_DNA"/>
</dbReference>
<dbReference type="CDD" id="cd00140">
    <property type="entry name" value="beta_clamp"/>
    <property type="match status" value="1"/>
</dbReference>
<dbReference type="PANTHER" id="PTHR30478:SF0">
    <property type="entry name" value="BETA SLIDING CLAMP"/>
    <property type="match status" value="1"/>
</dbReference>
<dbReference type="InterPro" id="IPR022634">
    <property type="entry name" value="DNA_polIII_beta_N"/>
</dbReference>
<evidence type="ECO:0000256" key="9">
    <source>
        <dbReference type="PIRNR" id="PIRNR000804"/>
    </source>
</evidence>
<dbReference type="Gene3D" id="3.70.10.10">
    <property type="match status" value="1"/>
</dbReference>
<dbReference type="InterPro" id="IPR046938">
    <property type="entry name" value="DNA_clamp_sf"/>
</dbReference>
<evidence type="ECO:0000256" key="4">
    <source>
        <dbReference type="ARBA" id="ARBA00022679"/>
    </source>
</evidence>
<keyword evidence="5 9" id="KW-0548">Nucleotidyltransferase</keyword>
<evidence type="ECO:0000256" key="6">
    <source>
        <dbReference type="ARBA" id="ARBA00022705"/>
    </source>
</evidence>
<dbReference type="SMART" id="SM00480">
    <property type="entry name" value="POL3Bc"/>
    <property type="match status" value="1"/>
</dbReference>
<dbReference type="GO" id="GO:0006271">
    <property type="term" value="P:DNA strand elongation involved in DNA replication"/>
    <property type="evidence" value="ECO:0007669"/>
    <property type="project" value="TreeGrafter"/>
</dbReference>
<evidence type="ECO:0000313" key="13">
    <source>
        <dbReference type="EMBL" id="PIR86593.1"/>
    </source>
</evidence>
<evidence type="ECO:0000256" key="1">
    <source>
        <dbReference type="ARBA" id="ARBA00004496"/>
    </source>
</evidence>
<feature type="domain" description="DNA polymerase III beta sliding clamp N-terminal" evidence="10">
    <location>
        <begin position="1"/>
        <end position="116"/>
    </location>
</feature>
<dbReference type="PIRSF" id="PIRSF000804">
    <property type="entry name" value="DNA_pol_III_b"/>
    <property type="match status" value="1"/>
</dbReference>
<evidence type="ECO:0000256" key="3">
    <source>
        <dbReference type="ARBA" id="ARBA00022490"/>
    </source>
</evidence>
<keyword evidence="8" id="KW-0238">DNA-binding</keyword>
<evidence type="ECO:0000313" key="14">
    <source>
        <dbReference type="Proteomes" id="UP000230706"/>
    </source>
</evidence>
<keyword evidence="6 9" id="KW-0235">DNA replication</keyword>
<reference evidence="14" key="1">
    <citation type="submission" date="2017-09" db="EMBL/GenBank/DDBJ databases">
        <title>Depth-based differentiation of microbial function through sediment-hosted aquifers and enrichment of novel symbionts in the deep terrestrial subsurface.</title>
        <authorList>
            <person name="Probst A.J."/>
            <person name="Ladd B."/>
            <person name="Jarett J.K."/>
            <person name="Geller-Mcgrath D.E."/>
            <person name="Sieber C.M.K."/>
            <person name="Emerson J.B."/>
            <person name="Anantharaman K."/>
            <person name="Thomas B.C."/>
            <person name="Malmstrom R."/>
            <person name="Stieglmeier M."/>
            <person name="Klingl A."/>
            <person name="Woyke T."/>
            <person name="Ryan C.M."/>
            <person name="Banfield J.F."/>
        </authorList>
    </citation>
    <scope>NUCLEOTIDE SEQUENCE [LARGE SCALE GENOMIC DNA]</scope>
</reference>
<feature type="domain" description="DNA polymerase III beta sliding clamp C-terminal" evidence="12">
    <location>
        <begin position="244"/>
        <end position="363"/>
    </location>
</feature>
<evidence type="ECO:0000256" key="2">
    <source>
        <dbReference type="ARBA" id="ARBA00010752"/>
    </source>
</evidence>
<dbReference type="NCBIfam" id="TIGR00663">
    <property type="entry name" value="dnan"/>
    <property type="match status" value="1"/>
</dbReference>
<evidence type="ECO:0000256" key="5">
    <source>
        <dbReference type="ARBA" id="ARBA00022695"/>
    </source>
</evidence>
<proteinExistence type="inferred from homology"/>
<evidence type="ECO:0000259" key="10">
    <source>
        <dbReference type="Pfam" id="PF00712"/>
    </source>
</evidence>
<organism evidence="13 14">
    <name type="scientific">Candidatus Kaiserbacteria bacterium CG10_big_fil_rev_8_21_14_0_10_43_70</name>
    <dbReference type="NCBI Taxonomy" id="1974605"/>
    <lineage>
        <taxon>Bacteria</taxon>
        <taxon>Candidatus Kaiseribacteriota</taxon>
    </lineage>
</organism>
<dbReference type="InterPro" id="IPR001001">
    <property type="entry name" value="DNA_polIII_beta"/>
</dbReference>
<keyword evidence="7 9" id="KW-0239">DNA-directed DNA polymerase</keyword>
<comment type="subcellular location">
    <subcellularLocation>
        <location evidence="1 9">Cytoplasm</location>
    </subcellularLocation>
</comment>
<dbReference type="AlphaFoldDB" id="A0A2H0UJL7"/>
<comment type="subunit">
    <text evidence="9">Forms a ring-shaped head-to-tail homodimer around DNA.</text>
</comment>
<dbReference type="Proteomes" id="UP000230706">
    <property type="component" value="Unassembled WGS sequence"/>
</dbReference>
<dbReference type="GO" id="GO:0009360">
    <property type="term" value="C:DNA polymerase III complex"/>
    <property type="evidence" value="ECO:0007669"/>
    <property type="project" value="InterPro"/>
</dbReference>